<feature type="transmembrane region" description="Helical" evidence="2">
    <location>
        <begin position="5"/>
        <end position="25"/>
    </location>
</feature>
<dbReference type="NCBIfam" id="NF033748">
    <property type="entry name" value="class_F_sortase"/>
    <property type="match status" value="1"/>
</dbReference>
<dbReference type="Proteomes" id="UP001500418">
    <property type="component" value="Unassembled WGS sequence"/>
</dbReference>
<keyword evidence="1" id="KW-0378">Hydrolase</keyword>
<reference evidence="3 4" key="1">
    <citation type="journal article" date="2019" name="Int. J. Syst. Evol. Microbiol.">
        <title>The Global Catalogue of Microorganisms (GCM) 10K type strain sequencing project: providing services to taxonomists for standard genome sequencing and annotation.</title>
        <authorList>
            <consortium name="The Broad Institute Genomics Platform"/>
            <consortium name="The Broad Institute Genome Sequencing Center for Infectious Disease"/>
            <person name="Wu L."/>
            <person name="Ma J."/>
        </authorList>
    </citation>
    <scope>NUCLEOTIDE SEQUENCE [LARGE SCALE GENOMIC DNA]</scope>
    <source>
        <strain evidence="3 4">JCM 11444</strain>
    </source>
</reference>
<keyword evidence="4" id="KW-1185">Reference proteome</keyword>
<dbReference type="InterPro" id="IPR005754">
    <property type="entry name" value="Sortase"/>
</dbReference>
<evidence type="ECO:0000313" key="3">
    <source>
        <dbReference type="EMBL" id="GAA0926723.1"/>
    </source>
</evidence>
<dbReference type="Gene3D" id="2.40.260.10">
    <property type="entry name" value="Sortase"/>
    <property type="match status" value="1"/>
</dbReference>
<sequence>MRHRFLVVGGYTLAMTSLILGGWLMHDGTVTRHPPLPGAAQPFTPSPGAAAATAARTAAVSPLPRSEPQRLRIPAISVDAPLTGLGLDAGGHLKEPPVDKDNLVAWYKDGATPGQTGTAILYGHVDIRKGNAVFWNLGKLKKGQPVQVQRDDGKVARFTVDAIEVYPKNKIPNTKVYGTANRPELRLITCGGSYSRSTGYASNVVVFAHLTGAT</sequence>
<organism evidence="3 4">
    <name type="scientific">Streptomyces rhizosphaericus</name>
    <dbReference type="NCBI Taxonomy" id="114699"/>
    <lineage>
        <taxon>Bacteria</taxon>
        <taxon>Bacillati</taxon>
        <taxon>Actinomycetota</taxon>
        <taxon>Actinomycetes</taxon>
        <taxon>Kitasatosporales</taxon>
        <taxon>Streptomycetaceae</taxon>
        <taxon>Streptomyces</taxon>
        <taxon>Streptomyces violaceusniger group</taxon>
    </lineage>
</organism>
<evidence type="ECO:0000256" key="1">
    <source>
        <dbReference type="ARBA" id="ARBA00022801"/>
    </source>
</evidence>
<keyword evidence="2" id="KW-0812">Transmembrane</keyword>
<dbReference type="CDD" id="cd05829">
    <property type="entry name" value="Sortase_F"/>
    <property type="match status" value="1"/>
</dbReference>
<dbReference type="InterPro" id="IPR023365">
    <property type="entry name" value="Sortase_dom-sf"/>
</dbReference>
<keyword evidence="2" id="KW-0472">Membrane</keyword>
<dbReference type="Pfam" id="PF04203">
    <property type="entry name" value="Sortase"/>
    <property type="match status" value="1"/>
</dbReference>
<evidence type="ECO:0000256" key="2">
    <source>
        <dbReference type="SAM" id="Phobius"/>
    </source>
</evidence>
<proteinExistence type="predicted"/>
<gene>
    <name evidence="3" type="ORF">GCM10009575_026430</name>
</gene>
<dbReference type="SUPFAM" id="SSF63817">
    <property type="entry name" value="Sortase"/>
    <property type="match status" value="1"/>
</dbReference>
<evidence type="ECO:0000313" key="4">
    <source>
        <dbReference type="Proteomes" id="UP001500418"/>
    </source>
</evidence>
<dbReference type="InterPro" id="IPR042001">
    <property type="entry name" value="Sortase_F"/>
</dbReference>
<name>A0ABN1PEP6_9ACTN</name>
<protein>
    <submittedName>
        <fullName evidence="3">Class F sortase</fullName>
    </submittedName>
</protein>
<keyword evidence="2" id="KW-1133">Transmembrane helix</keyword>
<accession>A0ABN1PEP6</accession>
<comment type="caution">
    <text evidence="3">The sequence shown here is derived from an EMBL/GenBank/DDBJ whole genome shotgun (WGS) entry which is preliminary data.</text>
</comment>
<dbReference type="EMBL" id="BAAAID010000013">
    <property type="protein sequence ID" value="GAA0926723.1"/>
    <property type="molecule type" value="Genomic_DNA"/>
</dbReference>